<evidence type="ECO:0000313" key="2">
    <source>
        <dbReference type="Proteomes" id="UP000288102"/>
    </source>
</evidence>
<reference evidence="2" key="1">
    <citation type="journal article" date="2019" name="Syst. Appl. Microbiol.">
        <title>Flavobacterium circumlabens sp. nov. and Flavobacterium cupreum sp. nov., two psychrotrophic species isolated from Antarctic environmental samples.</title>
        <authorList>
            <person name="Kralova S."/>
            <person name="Busse H.-J."/>
            <person name="Svec P."/>
            <person name="Maslanova I."/>
            <person name="Stankova E."/>
            <person name="Bartak M."/>
            <person name="Sedlacek I."/>
        </authorList>
    </citation>
    <scope>NUCLEOTIDE SEQUENCE [LARGE SCALE GENOMIC DNA]</scope>
    <source>
        <strain evidence="2">CCM 8825</strain>
    </source>
</reference>
<dbReference type="PANTHER" id="PTHR37943:SF1">
    <property type="entry name" value="PROTEIN VES"/>
    <property type="match status" value="1"/>
</dbReference>
<sequence>MNLRLFPKKETTASVWSGGLTYEYMIYPETANYSDRDFVFRISSAVIAEVPSVFTKFKGYHRYLVMLDNSLPIEINKEKKVYEKYEIMEFNSDDEVTSYTKGIDFNWMVSKKISNPKLKITDRNQNCNAQIIVLFSLQTTVIKINDKPYYLEPYDLLAIENQKKENITIQFSNKCLYGILESL</sequence>
<dbReference type="RefSeq" id="WP_127337212.1">
    <property type="nucleotide sequence ID" value="NZ_QWDM01000002.1"/>
</dbReference>
<dbReference type="InterPro" id="IPR010282">
    <property type="entry name" value="Uncharacterised_HutD/Ves"/>
</dbReference>
<dbReference type="EMBL" id="QWDM01000002">
    <property type="protein sequence ID" value="RUT71968.1"/>
    <property type="molecule type" value="Genomic_DNA"/>
</dbReference>
<gene>
    <name evidence="1" type="ORF">D0817_04580</name>
</gene>
<dbReference type="Pfam" id="PF05962">
    <property type="entry name" value="HutD"/>
    <property type="match status" value="1"/>
</dbReference>
<dbReference type="SUPFAM" id="SSF51182">
    <property type="entry name" value="RmlC-like cupins"/>
    <property type="match status" value="1"/>
</dbReference>
<organism evidence="1 2">
    <name type="scientific">Flavobacterium cupreum</name>
    <dbReference type="NCBI Taxonomy" id="2133766"/>
    <lineage>
        <taxon>Bacteria</taxon>
        <taxon>Pseudomonadati</taxon>
        <taxon>Bacteroidota</taxon>
        <taxon>Flavobacteriia</taxon>
        <taxon>Flavobacteriales</taxon>
        <taxon>Flavobacteriaceae</taxon>
        <taxon>Flavobacterium</taxon>
    </lineage>
</organism>
<proteinExistence type="predicted"/>
<dbReference type="Proteomes" id="UP000288102">
    <property type="component" value="Unassembled WGS sequence"/>
</dbReference>
<protein>
    <submittedName>
        <fullName evidence="1">HutD-family protein</fullName>
    </submittedName>
</protein>
<comment type="caution">
    <text evidence="1">The sequence shown here is derived from an EMBL/GenBank/DDBJ whole genome shotgun (WGS) entry which is preliminary data.</text>
</comment>
<dbReference type="OrthoDB" id="9786443at2"/>
<accession>A0A434AC73</accession>
<dbReference type="InterPro" id="IPR011051">
    <property type="entry name" value="RmlC_Cupin_sf"/>
</dbReference>
<evidence type="ECO:0000313" key="1">
    <source>
        <dbReference type="EMBL" id="RUT71968.1"/>
    </source>
</evidence>
<dbReference type="AlphaFoldDB" id="A0A434AC73"/>
<dbReference type="PANTHER" id="PTHR37943">
    <property type="entry name" value="PROTEIN VES"/>
    <property type="match status" value="1"/>
</dbReference>
<dbReference type="InterPro" id="IPR014710">
    <property type="entry name" value="RmlC-like_jellyroll"/>
</dbReference>
<keyword evidence="2" id="KW-1185">Reference proteome</keyword>
<name>A0A434AC73_9FLAO</name>
<dbReference type="Gene3D" id="2.60.120.10">
    <property type="entry name" value="Jelly Rolls"/>
    <property type="match status" value="1"/>
</dbReference>